<feature type="compositionally biased region" description="Basic and acidic residues" evidence="2">
    <location>
        <begin position="417"/>
        <end position="430"/>
    </location>
</feature>
<dbReference type="Proteomes" id="UP000562124">
    <property type="component" value="Unassembled WGS sequence"/>
</dbReference>
<reference evidence="4 5" key="1">
    <citation type="submission" date="2020-04" db="EMBL/GenBank/DDBJ databases">
        <title>Sequencing and Assembly of C. fimi.</title>
        <authorList>
            <person name="Ramsey A.R."/>
        </authorList>
    </citation>
    <scope>NUCLEOTIDE SEQUENCE [LARGE SCALE GENOMIC DNA]</scope>
    <source>
        <strain evidence="4 5">SB</strain>
    </source>
</reference>
<dbReference type="RefSeq" id="WP_169324144.1">
    <property type="nucleotide sequence ID" value="NZ_JABCJJ010000006.1"/>
</dbReference>
<feature type="region of interest" description="Disordered" evidence="2">
    <location>
        <begin position="403"/>
        <end position="430"/>
    </location>
</feature>
<dbReference type="SUPFAM" id="SSF52540">
    <property type="entry name" value="P-loop containing nucleoside triphosphate hydrolases"/>
    <property type="match status" value="1"/>
</dbReference>
<evidence type="ECO:0000259" key="3">
    <source>
        <dbReference type="Pfam" id="PF00437"/>
    </source>
</evidence>
<dbReference type="Pfam" id="PF00437">
    <property type="entry name" value="T2SSE"/>
    <property type="match status" value="1"/>
</dbReference>
<comment type="similarity">
    <text evidence="1">Belongs to the GSP E family.</text>
</comment>
<dbReference type="InterPro" id="IPR001482">
    <property type="entry name" value="T2SS/T4SS_dom"/>
</dbReference>
<keyword evidence="5" id="KW-1185">Reference proteome</keyword>
<dbReference type="GO" id="GO:0016887">
    <property type="term" value="F:ATP hydrolysis activity"/>
    <property type="evidence" value="ECO:0007669"/>
    <property type="project" value="InterPro"/>
</dbReference>
<evidence type="ECO:0000313" key="4">
    <source>
        <dbReference type="EMBL" id="NMR19778.1"/>
    </source>
</evidence>
<dbReference type="InterPro" id="IPR022399">
    <property type="entry name" value="TadA-like_ATPase"/>
</dbReference>
<proteinExistence type="inferred from homology"/>
<sequence length="430" mass="44757">MRTVAATPLAEDDRLGGRIVARPGRRGDAATSSEGGAVDHRVDEALLAEVRSRLARSGGAPTAAQVTALVKECGAVLGSRALAQLVAAVRAELLGAGPLQGLLEDPAVTDVLVNGPQDVWVERAGRLEQVAVDLGTPDQVRALAVRLAAAGGQRLDDASPLVDARLPDGTRLHAVLPPVGGACTLLSLRVLRPRAFTLDELVRLGGVDAGFEPALRALVSARANVVVSGATGTGKTTLLSTLLSLVPPTERIVCIEESGELEPDHPHVVRLLARRANVEGVGAVGLPDLVRQALRMRPDRIVLGECRGAEVREVLTALNTGHEGGWATVHANTASDVPARLEALAALAGMARESVAAQAASALDAVLHLRRDRGRRRLVEVGVVRRTGDGELEVVPALRLRSGTDGGVETGPGWDRLVGRVGRDERGPAA</sequence>
<feature type="domain" description="Bacterial type II secretion system protein E" evidence="3">
    <location>
        <begin position="95"/>
        <end position="366"/>
    </location>
</feature>
<dbReference type="CDD" id="cd01130">
    <property type="entry name" value="VirB11-like_ATPase"/>
    <property type="match status" value="1"/>
</dbReference>
<dbReference type="InterPro" id="IPR050921">
    <property type="entry name" value="T4SS_GSP_E_ATPase"/>
</dbReference>
<evidence type="ECO:0000313" key="5">
    <source>
        <dbReference type="Proteomes" id="UP000562124"/>
    </source>
</evidence>
<gene>
    <name evidence="4" type="ORF">HIR71_06005</name>
</gene>
<protein>
    <submittedName>
        <fullName evidence="4">TadA family conjugal transfer-associated ATPase</fullName>
    </submittedName>
</protein>
<dbReference type="InterPro" id="IPR027417">
    <property type="entry name" value="P-loop_NTPase"/>
</dbReference>
<dbReference type="AlphaFoldDB" id="A0A7Y0LX37"/>
<comment type="caution">
    <text evidence="4">The sequence shown here is derived from an EMBL/GenBank/DDBJ whole genome shotgun (WGS) entry which is preliminary data.</text>
</comment>
<dbReference type="PANTHER" id="PTHR30486">
    <property type="entry name" value="TWITCHING MOTILITY PROTEIN PILT"/>
    <property type="match status" value="1"/>
</dbReference>
<name>A0A7Y0LX37_CELFI</name>
<dbReference type="Gene3D" id="3.30.450.380">
    <property type="match status" value="1"/>
</dbReference>
<organism evidence="4 5">
    <name type="scientific">Cellulomonas fimi</name>
    <dbReference type="NCBI Taxonomy" id="1708"/>
    <lineage>
        <taxon>Bacteria</taxon>
        <taxon>Bacillati</taxon>
        <taxon>Actinomycetota</taxon>
        <taxon>Actinomycetes</taxon>
        <taxon>Micrococcales</taxon>
        <taxon>Cellulomonadaceae</taxon>
        <taxon>Cellulomonas</taxon>
    </lineage>
</organism>
<evidence type="ECO:0000256" key="2">
    <source>
        <dbReference type="SAM" id="MobiDB-lite"/>
    </source>
</evidence>
<dbReference type="NCBIfam" id="TIGR03819">
    <property type="entry name" value="heli_sec_ATPase"/>
    <property type="match status" value="1"/>
</dbReference>
<dbReference type="PANTHER" id="PTHR30486:SF6">
    <property type="entry name" value="TYPE IV PILUS RETRACTATION ATPASE PILT"/>
    <property type="match status" value="1"/>
</dbReference>
<dbReference type="Gene3D" id="3.40.50.300">
    <property type="entry name" value="P-loop containing nucleotide triphosphate hydrolases"/>
    <property type="match status" value="1"/>
</dbReference>
<dbReference type="EMBL" id="JABCJJ010000006">
    <property type="protein sequence ID" value="NMR19778.1"/>
    <property type="molecule type" value="Genomic_DNA"/>
</dbReference>
<accession>A0A7Y0LX37</accession>
<evidence type="ECO:0000256" key="1">
    <source>
        <dbReference type="ARBA" id="ARBA00006611"/>
    </source>
</evidence>